<gene>
    <name evidence="1" type="ORF">SPRG_21238</name>
</gene>
<sequence>MRTCISCFEKSMTIVDALCPTCTHPQQEGKELKLLHLRLKIALRSAATNGSARDVPAVPRSVLRWLAR</sequence>
<accession>A0A067BUG1</accession>
<proteinExistence type="predicted"/>
<name>A0A067BUG1_SAPPC</name>
<evidence type="ECO:0000313" key="1">
    <source>
        <dbReference type="EMBL" id="KDO21913.1"/>
    </source>
</evidence>
<dbReference type="GeneID" id="24142061"/>
<protein>
    <submittedName>
        <fullName evidence="1">Uncharacterized protein</fullName>
    </submittedName>
</protein>
<dbReference type="Proteomes" id="UP000030745">
    <property type="component" value="Unassembled WGS sequence"/>
</dbReference>
<dbReference type="AlphaFoldDB" id="A0A067BUG1"/>
<organism evidence="1 2">
    <name type="scientific">Saprolegnia parasitica (strain CBS 223.65)</name>
    <dbReference type="NCBI Taxonomy" id="695850"/>
    <lineage>
        <taxon>Eukaryota</taxon>
        <taxon>Sar</taxon>
        <taxon>Stramenopiles</taxon>
        <taxon>Oomycota</taxon>
        <taxon>Saprolegniomycetes</taxon>
        <taxon>Saprolegniales</taxon>
        <taxon>Saprolegniaceae</taxon>
        <taxon>Saprolegnia</taxon>
    </lineage>
</organism>
<dbReference type="KEGG" id="spar:SPRG_21238"/>
<dbReference type="RefSeq" id="XP_012207389.1">
    <property type="nucleotide sequence ID" value="XM_012351999.1"/>
</dbReference>
<reference evidence="1 2" key="1">
    <citation type="journal article" date="2013" name="PLoS Genet.">
        <title>Distinctive expansion of potential virulence genes in the genome of the oomycete fish pathogen Saprolegnia parasitica.</title>
        <authorList>
            <person name="Jiang R.H."/>
            <person name="de Bruijn I."/>
            <person name="Haas B.J."/>
            <person name="Belmonte R."/>
            <person name="Lobach L."/>
            <person name="Christie J."/>
            <person name="van den Ackerveken G."/>
            <person name="Bottin A."/>
            <person name="Bulone V."/>
            <person name="Diaz-Moreno S.M."/>
            <person name="Dumas B."/>
            <person name="Fan L."/>
            <person name="Gaulin E."/>
            <person name="Govers F."/>
            <person name="Grenville-Briggs L.J."/>
            <person name="Horner N.R."/>
            <person name="Levin J.Z."/>
            <person name="Mammella M."/>
            <person name="Meijer H.J."/>
            <person name="Morris P."/>
            <person name="Nusbaum C."/>
            <person name="Oome S."/>
            <person name="Phillips A.J."/>
            <person name="van Rooyen D."/>
            <person name="Rzeszutek E."/>
            <person name="Saraiva M."/>
            <person name="Secombes C.J."/>
            <person name="Seidl M.F."/>
            <person name="Snel B."/>
            <person name="Stassen J.H."/>
            <person name="Sykes S."/>
            <person name="Tripathy S."/>
            <person name="van den Berg H."/>
            <person name="Vega-Arreguin J.C."/>
            <person name="Wawra S."/>
            <person name="Young S.K."/>
            <person name="Zeng Q."/>
            <person name="Dieguez-Uribeondo J."/>
            <person name="Russ C."/>
            <person name="Tyler B.M."/>
            <person name="van West P."/>
        </authorList>
    </citation>
    <scope>NUCLEOTIDE SEQUENCE [LARGE SCALE GENOMIC DNA]</scope>
    <source>
        <strain evidence="1 2">CBS 223.65</strain>
    </source>
</reference>
<keyword evidence="2" id="KW-1185">Reference proteome</keyword>
<evidence type="ECO:0000313" key="2">
    <source>
        <dbReference type="Proteomes" id="UP000030745"/>
    </source>
</evidence>
<dbReference type="EMBL" id="KK583278">
    <property type="protein sequence ID" value="KDO21913.1"/>
    <property type="molecule type" value="Genomic_DNA"/>
</dbReference>
<dbReference type="VEuPathDB" id="FungiDB:SPRG_21238"/>